<dbReference type="GO" id="GO:0004620">
    <property type="term" value="F:phospholipase activity"/>
    <property type="evidence" value="ECO:0007669"/>
    <property type="project" value="TreeGrafter"/>
</dbReference>
<evidence type="ECO:0000313" key="5">
    <source>
        <dbReference type="Proteomes" id="UP000233556"/>
    </source>
</evidence>
<dbReference type="Proteomes" id="UP000233556">
    <property type="component" value="Unassembled WGS sequence"/>
</dbReference>
<dbReference type="EMBL" id="KZ514867">
    <property type="protein sequence ID" value="PKU30357.1"/>
    <property type="molecule type" value="Genomic_DNA"/>
</dbReference>
<dbReference type="PANTHER" id="PTHR23509">
    <property type="entry name" value="PA-PL1 PHOSPHOLIPASE FAMILY"/>
    <property type="match status" value="1"/>
</dbReference>
<reference evidence="5" key="2">
    <citation type="submission" date="2017-12" db="EMBL/GenBank/DDBJ databases">
        <title>Genome sequence of the Bar-tailed Godwit (Limosa lapponica baueri).</title>
        <authorList>
            <person name="Lima N.C.B."/>
            <person name="Parody-Merino A.M."/>
            <person name="Battley P.F."/>
            <person name="Fidler A.E."/>
            <person name="Prosdocimi F."/>
        </authorList>
    </citation>
    <scope>NUCLEOTIDE SEQUENCE [LARGE SCALE GENOMIC DNA]</scope>
</reference>
<dbReference type="InterPro" id="IPR058055">
    <property type="entry name" value="PA-PLA1"/>
</dbReference>
<dbReference type="Pfam" id="PF23464">
    <property type="entry name" value="WWE_3"/>
    <property type="match status" value="1"/>
</dbReference>
<dbReference type="AlphaFoldDB" id="A0A2I0T985"/>
<dbReference type="OrthoDB" id="69269at2759"/>
<dbReference type="InterPro" id="IPR004177">
    <property type="entry name" value="DDHD_dom"/>
</dbReference>
<protein>
    <recommendedName>
        <fullName evidence="3">DDHD domain-containing protein</fullName>
    </recommendedName>
</protein>
<reference evidence="5" key="1">
    <citation type="submission" date="2017-11" db="EMBL/GenBank/DDBJ databases">
        <authorList>
            <person name="Lima N.C."/>
            <person name="Parody-Merino A.M."/>
            <person name="Battley P.F."/>
            <person name="Fidler A.E."/>
            <person name="Prosdocimi F."/>
        </authorList>
    </citation>
    <scope>NUCLEOTIDE SEQUENCE [LARGE SCALE GENOMIC DNA]</scope>
</reference>
<accession>A0A2I0T985</accession>
<feature type="region of interest" description="Disordered" evidence="2">
    <location>
        <begin position="355"/>
        <end position="377"/>
    </location>
</feature>
<name>A0A2I0T985_LIMLA</name>
<feature type="domain" description="DDHD" evidence="3">
    <location>
        <begin position="241"/>
        <end position="395"/>
    </location>
</feature>
<dbReference type="Pfam" id="PF02862">
    <property type="entry name" value="DDHD"/>
    <property type="match status" value="1"/>
</dbReference>
<comment type="similarity">
    <text evidence="1">Belongs to the PA-PLA1 family.</text>
</comment>
<dbReference type="GO" id="GO:0046872">
    <property type="term" value="F:metal ion binding"/>
    <property type="evidence" value="ECO:0007669"/>
    <property type="project" value="InterPro"/>
</dbReference>
<evidence type="ECO:0000259" key="3">
    <source>
        <dbReference type="PROSITE" id="PS51043"/>
    </source>
</evidence>
<proteinExistence type="inferred from homology"/>
<dbReference type="PANTHER" id="PTHR23509:SF7">
    <property type="entry name" value="PHOSPHOLIPASE DDHD2"/>
    <property type="match status" value="1"/>
</dbReference>
<dbReference type="GO" id="GO:0004806">
    <property type="term" value="F:triacylglycerol lipase activity"/>
    <property type="evidence" value="ECO:0007669"/>
    <property type="project" value="TreeGrafter"/>
</dbReference>
<gene>
    <name evidence="4" type="ORF">llap_19339</name>
</gene>
<dbReference type="GO" id="GO:0030134">
    <property type="term" value="C:COPII-coated ER to Golgi transport vesicle"/>
    <property type="evidence" value="ECO:0007669"/>
    <property type="project" value="TreeGrafter"/>
</dbReference>
<sequence length="395" mass="44528">MVAVTLDEWKKKLESPSREIIILHNPKLMVHYHPVASSDDWGSTPTEQGRPRTVKRGVENIAAEIPNGEPLQIDHLVFVVHGIGPACDIRFRSIVQCVNDFRNVSLSMLQAHFKKAQEQQQIGRVEFLPVNWHSSLHSTGVDVDLERITLPSINRLRHFINDTILDVFFYNSSTYCQTIVDTVASEMNRLYQLFLQRNPLFKGGVSIAGHSLGSPSQHDDGGNCQYRDVGLGQVSANYPQLDYKPTIFFAFGSPIGMFLTVRGVKRINPNYSLPTCKGFFNIFHPFDPVAYRIEPMIVPDLEFEPMLLPHHKGRKRMHLELKEGLTRMSVDLKNNLLGSLRVAWQSFTRAPLPAVEGASTEAEGEAEAGVEKQPGTDTLLSRRLSYSRLKGLLRE</sequence>
<organism evidence="4 5">
    <name type="scientific">Limosa lapponica baueri</name>
    <dbReference type="NCBI Taxonomy" id="1758121"/>
    <lineage>
        <taxon>Eukaryota</taxon>
        <taxon>Metazoa</taxon>
        <taxon>Chordata</taxon>
        <taxon>Craniata</taxon>
        <taxon>Vertebrata</taxon>
        <taxon>Euteleostomi</taxon>
        <taxon>Archelosauria</taxon>
        <taxon>Archosauria</taxon>
        <taxon>Dinosauria</taxon>
        <taxon>Saurischia</taxon>
        <taxon>Theropoda</taxon>
        <taxon>Coelurosauria</taxon>
        <taxon>Aves</taxon>
        <taxon>Neognathae</taxon>
        <taxon>Neoaves</taxon>
        <taxon>Charadriiformes</taxon>
        <taxon>Scolopacidae</taxon>
        <taxon>Limosa</taxon>
    </lineage>
</organism>
<dbReference type="SMART" id="SM01127">
    <property type="entry name" value="DDHD"/>
    <property type="match status" value="1"/>
</dbReference>
<keyword evidence="5" id="KW-1185">Reference proteome</keyword>
<evidence type="ECO:0000256" key="2">
    <source>
        <dbReference type="SAM" id="MobiDB-lite"/>
    </source>
</evidence>
<evidence type="ECO:0000313" key="4">
    <source>
        <dbReference type="EMBL" id="PKU30357.1"/>
    </source>
</evidence>
<dbReference type="PROSITE" id="PS51043">
    <property type="entry name" value="DDHD"/>
    <property type="match status" value="1"/>
</dbReference>
<dbReference type="InterPro" id="IPR057825">
    <property type="entry name" value="WWE_SEC23-DDH2"/>
</dbReference>
<evidence type="ECO:0000256" key="1">
    <source>
        <dbReference type="ARBA" id="ARBA00038464"/>
    </source>
</evidence>